<feature type="binding site" evidence="5">
    <location>
        <position position="224"/>
    </location>
    <ligand>
        <name>isopentenyl diphosphate</name>
        <dbReference type="ChEBI" id="CHEBI:128769"/>
    </ligand>
</feature>
<evidence type="ECO:0000256" key="2">
    <source>
        <dbReference type="ARBA" id="ARBA00022723"/>
    </source>
</evidence>
<feature type="binding site" evidence="5">
    <location>
        <position position="42"/>
    </location>
    <ligand>
        <name>(2E)-4-hydroxy-3-methylbut-2-enyl diphosphate</name>
        <dbReference type="ChEBI" id="CHEBI:128753"/>
    </ligand>
</feature>
<feature type="binding site" evidence="5">
    <location>
        <position position="267"/>
    </location>
    <ligand>
        <name>dimethylallyl diphosphate</name>
        <dbReference type="ChEBI" id="CHEBI:57623"/>
    </ligand>
</feature>
<keyword evidence="4 5" id="KW-0411">Iron-sulfur</keyword>
<feature type="binding site" evidence="5">
    <location>
        <position position="195"/>
    </location>
    <ligand>
        <name>[4Fe-4S] cluster</name>
        <dbReference type="ChEBI" id="CHEBI:49883"/>
    </ligand>
</feature>
<feature type="binding site" evidence="5">
    <location>
        <position position="224"/>
    </location>
    <ligand>
        <name>dimethylallyl diphosphate</name>
        <dbReference type="ChEBI" id="CHEBI:57623"/>
    </ligand>
</feature>
<feature type="binding site" evidence="5">
    <location>
        <position position="42"/>
    </location>
    <ligand>
        <name>dimethylallyl diphosphate</name>
        <dbReference type="ChEBI" id="CHEBI:57623"/>
    </ligand>
</feature>
<comment type="pathway">
    <text evidence="5">Isoprenoid biosynthesis; isopentenyl diphosphate biosynthesis via DXP pathway; isopentenyl diphosphate from 1-deoxy-D-xylulose 5-phosphate: step 6/6.</text>
</comment>
<sequence length="327" mass="35539">MVKILLAQPRGFCAGVDRAIAIVERALEIYGRPIYVRHEIVHNRTVVEGLRRRGAVFIDTLSDVPEGATLVFSAHGVPLAVEREARSRGLRVFDATCPLVTKVHREVARMREAGRIVIMIGHRGHPEVEGTMGQAEGGMELVETASDVAGLKVPEGAKTAYVTQTTLSLDDSEEVARALRRRFPDIDRPKKDDICYATQHRQDAVKRLAAAVQLVLVIGSSTSSNSNRLREVAERVGVPAHLVDTAEDVRLEWLEGIERIGITAGASAPEPLVRDVVERIRSACGGAEVEEQAGERESLVFPLPKGLWDRDLEAARAARAASAGEGS</sequence>
<comment type="function">
    <text evidence="5">Catalyzes the conversion of 1-hydroxy-2-methyl-2-(E)-butenyl 4-diphosphate (HMBPP) into a mixture of isopentenyl diphosphate (IPP) and dimethylallyl diphosphate (DMAPP). Acts in the terminal step of the DOXP/MEP pathway for isoprenoid precursor biosynthesis.</text>
</comment>
<feature type="binding site" evidence="5">
    <location>
        <position position="225"/>
    </location>
    <ligand>
        <name>(2E)-4-hydroxy-3-methylbut-2-enyl diphosphate</name>
        <dbReference type="ChEBI" id="CHEBI:128753"/>
    </ligand>
</feature>
<dbReference type="PANTHER" id="PTHR30426:SF0">
    <property type="entry name" value="4-HYDROXY-3-METHYLBUT-2-ENYL DIPHOSPHATE REDUCTASE"/>
    <property type="match status" value="1"/>
</dbReference>
<dbReference type="PANTHER" id="PTHR30426">
    <property type="entry name" value="4-HYDROXY-3-METHYLBUT-2-ENYL DIPHOSPHATE REDUCTASE"/>
    <property type="match status" value="1"/>
</dbReference>
<proteinExistence type="inferred from homology"/>
<feature type="binding site" evidence="5">
    <location>
        <position position="223"/>
    </location>
    <ligand>
        <name>isopentenyl diphosphate</name>
        <dbReference type="ChEBI" id="CHEBI:128769"/>
    </ligand>
</feature>
<keyword evidence="1 5" id="KW-0004">4Fe-4S</keyword>
<feature type="binding site" evidence="5">
    <location>
        <position position="224"/>
    </location>
    <ligand>
        <name>(2E)-4-hydroxy-3-methylbut-2-enyl diphosphate</name>
        <dbReference type="ChEBI" id="CHEBI:128753"/>
    </ligand>
</feature>
<feature type="binding site" evidence="5">
    <location>
        <position position="267"/>
    </location>
    <ligand>
        <name>isopentenyl diphosphate</name>
        <dbReference type="ChEBI" id="CHEBI:128769"/>
    </ligand>
</feature>
<dbReference type="NCBIfam" id="TIGR00216">
    <property type="entry name" value="ispH_lytB"/>
    <property type="match status" value="1"/>
</dbReference>
<feature type="binding site" evidence="5">
    <location>
        <position position="125"/>
    </location>
    <ligand>
        <name>isopentenyl diphosphate</name>
        <dbReference type="ChEBI" id="CHEBI:128769"/>
    </ligand>
</feature>
<gene>
    <name evidence="5 6" type="primary">ispH</name>
    <name evidence="6" type="synonym">lytB</name>
    <name evidence="6" type="ORF">MAF45_10025</name>
</gene>
<keyword evidence="5 6" id="KW-0560">Oxidoreductase</keyword>
<comment type="pathway">
    <text evidence="5">Isoprenoid biosynthesis; dimethylallyl diphosphate biosynthesis; dimethylallyl diphosphate from (2E)-4-hydroxy-3-methylbutenyl diphosphate: step 1/1.</text>
</comment>
<evidence type="ECO:0000313" key="6">
    <source>
        <dbReference type="EMBL" id="MCG5031774.1"/>
    </source>
</evidence>
<feature type="binding site" evidence="5">
    <location>
        <position position="97"/>
    </location>
    <ligand>
        <name>[4Fe-4S] cluster</name>
        <dbReference type="ChEBI" id="CHEBI:49883"/>
    </ligand>
</feature>
<keyword evidence="5" id="KW-0414">Isoprene biosynthesis</keyword>
<evidence type="ECO:0000256" key="1">
    <source>
        <dbReference type="ARBA" id="ARBA00022485"/>
    </source>
</evidence>
<feature type="binding site" evidence="5">
    <location>
        <position position="75"/>
    </location>
    <ligand>
        <name>isopentenyl diphosphate</name>
        <dbReference type="ChEBI" id="CHEBI:128769"/>
    </ligand>
</feature>
<dbReference type="CDD" id="cd13944">
    <property type="entry name" value="lytB_ispH"/>
    <property type="match status" value="1"/>
</dbReference>
<feature type="binding site" evidence="5">
    <location>
        <position position="75"/>
    </location>
    <ligand>
        <name>dimethylallyl diphosphate</name>
        <dbReference type="ChEBI" id="CHEBI:57623"/>
    </ligand>
</feature>
<evidence type="ECO:0000256" key="4">
    <source>
        <dbReference type="ARBA" id="ARBA00023014"/>
    </source>
</evidence>
<feature type="active site" description="Proton donor" evidence="5">
    <location>
        <position position="127"/>
    </location>
</feature>
<organism evidence="6 7">
    <name type="scientific">Mesosutterella porci</name>
    <dbReference type="NCBI Taxonomy" id="2915351"/>
    <lineage>
        <taxon>Bacteria</taxon>
        <taxon>Pseudomonadati</taxon>
        <taxon>Pseudomonadota</taxon>
        <taxon>Betaproteobacteria</taxon>
        <taxon>Burkholderiales</taxon>
        <taxon>Sutterellaceae</taxon>
        <taxon>Mesosutterella</taxon>
    </lineage>
</organism>
<name>A0ABS9MTW7_9BURK</name>
<feature type="binding site" evidence="5">
    <location>
        <position position="42"/>
    </location>
    <ligand>
        <name>isopentenyl diphosphate</name>
        <dbReference type="ChEBI" id="CHEBI:128769"/>
    </ligand>
</feature>
<keyword evidence="2 5" id="KW-0479">Metal-binding</keyword>
<dbReference type="EC" id="1.17.7.4" evidence="5"/>
<evidence type="ECO:0000256" key="3">
    <source>
        <dbReference type="ARBA" id="ARBA00023004"/>
    </source>
</evidence>
<dbReference type="EMBL" id="JAKNCT010000013">
    <property type="protein sequence ID" value="MCG5031774.1"/>
    <property type="molecule type" value="Genomic_DNA"/>
</dbReference>
<dbReference type="Gene3D" id="3.40.50.11270">
    <property type="match status" value="1"/>
</dbReference>
<feature type="binding site" evidence="5">
    <location>
        <position position="125"/>
    </location>
    <ligand>
        <name>dimethylallyl diphosphate</name>
        <dbReference type="ChEBI" id="CHEBI:57623"/>
    </ligand>
</feature>
<protein>
    <recommendedName>
        <fullName evidence="5">4-hydroxy-3-methylbut-2-enyl diphosphate reductase</fullName>
        <shortName evidence="5">HMBPP reductase</shortName>
        <ecNumber evidence="5">1.17.7.4</ecNumber>
    </recommendedName>
</protein>
<feature type="binding site" evidence="5">
    <location>
        <position position="165"/>
    </location>
    <ligand>
        <name>(2E)-4-hydroxy-3-methylbut-2-enyl diphosphate</name>
        <dbReference type="ChEBI" id="CHEBI:128753"/>
    </ligand>
</feature>
<feature type="binding site" evidence="5">
    <location>
        <position position="223"/>
    </location>
    <ligand>
        <name>dimethylallyl diphosphate</name>
        <dbReference type="ChEBI" id="CHEBI:57623"/>
    </ligand>
</feature>
<feature type="binding site" evidence="5">
    <location>
        <position position="75"/>
    </location>
    <ligand>
        <name>(2E)-4-hydroxy-3-methylbut-2-enyl diphosphate</name>
        <dbReference type="ChEBI" id="CHEBI:128753"/>
    </ligand>
</feature>
<feature type="binding site" evidence="5">
    <location>
        <position position="13"/>
    </location>
    <ligand>
        <name>[4Fe-4S] cluster</name>
        <dbReference type="ChEBI" id="CHEBI:49883"/>
    </ligand>
</feature>
<comment type="cofactor">
    <cofactor evidence="5">
        <name>[4Fe-4S] cluster</name>
        <dbReference type="ChEBI" id="CHEBI:49883"/>
    </cofactor>
    <text evidence="5">Binds 1 [4Fe-4S] cluster per subunit.</text>
</comment>
<dbReference type="NCBIfam" id="NF002190">
    <property type="entry name" value="PRK01045.1-4"/>
    <property type="match status" value="1"/>
</dbReference>
<evidence type="ECO:0000313" key="7">
    <source>
        <dbReference type="Proteomes" id="UP001297600"/>
    </source>
</evidence>
<dbReference type="InterPro" id="IPR003451">
    <property type="entry name" value="LytB/IspH"/>
</dbReference>
<feature type="binding site" evidence="5">
    <location>
        <position position="267"/>
    </location>
    <ligand>
        <name>(2E)-4-hydroxy-3-methylbut-2-enyl diphosphate</name>
        <dbReference type="ChEBI" id="CHEBI:128753"/>
    </ligand>
</feature>
<dbReference type="Pfam" id="PF02401">
    <property type="entry name" value="LYTB"/>
    <property type="match status" value="1"/>
</dbReference>
<dbReference type="Proteomes" id="UP001297600">
    <property type="component" value="Unassembled WGS sequence"/>
</dbReference>
<comment type="caution">
    <text evidence="6">The sequence shown here is derived from an EMBL/GenBank/DDBJ whole genome shotgun (WGS) entry which is preliminary data.</text>
</comment>
<feature type="binding site" evidence="5">
    <location>
        <position position="223"/>
    </location>
    <ligand>
        <name>(2E)-4-hydroxy-3-methylbut-2-enyl diphosphate</name>
        <dbReference type="ChEBI" id="CHEBI:128753"/>
    </ligand>
</feature>
<dbReference type="GO" id="GO:0051745">
    <property type="term" value="F:4-hydroxy-3-methylbut-2-enyl diphosphate reductase activity"/>
    <property type="evidence" value="ECO:0007669"/>
    <property type="project" value="UniProtKB-EC"/>
</dbReference>
<feature type="binding site" evidence="5">
    <location>
        <position position="225"/>
    </location>
    <ligand>
        <name>isopentenyl diphosphate</name>
        <dbReference type="ChEBI" id="CHEBI:128769"/>
    </ligand>
</feature>
<dbReference type="Gene3D" id="3.40.1010.20">
    <property type="entry name" value="4-hydroxy-3-methylbut-2-enyl diphosphate reductase, catalytic domain"/>
    <property type="match status" value="2"/>
</dbReference>
<comment type="catalytic activity">
    <reaction evidence="5">
        <text>isopentenyl diphosphate + 2 oxidized [2Fe-2S]-[ferredoxin] + H2O = (2E)-4-hydroxy-3-methylbut-2-enyl diphosphate + 2 reduced [2Fe-2S]-[ferredoxin] + 2 H(+)</text>
        <dbReference type="Rhea" id="RHEA:24488"/>
        <dbReference type="Rhea" id="RHEA-COMP:10000"/>
        <dbReference type="Rhea" id="RHEA-COMP:10001"/>
        <dbReference type="ChEBI" id="CHEBI:15377"/>
        <dbReference type="ChEBI" id="CHEBI:15378"/>
        <dbReference type="ChEBI" id="CHEBI:33737"/>
        <dbReference type="ChEBI" id="CHEBI:33738"/>
        <dbReference type="ChEBI" id="CHEBI:128753"/>
        <dbReference type="ChEBI" id="CHEBI:128769"/>
        <dbReference type="EC" id="1.17.7.4"/>
    </reaction>
</comment>
<keyword evidence="3 5" id="KW-0408">Iron</keyword>
<comment type="similarity">
    <text evidence="5">Belongs to the IspH family.</text>
</comment>
<accession>A0ABS9MTW7</accession>
<feature type="binding site" evidence="5">
    <location>
        <position position="125"/>
    </location>
    <ligand>
        <name>(2E)-4-hydroxy-3-methylbut-2-enyl diphosphate</name>
        <dbReference type="ChEBI" id="CHEBI:128753"/>
    </ligand>
</feature>
<keyword evidence="7" id="KW-1185">Reference proteome</keyword>
<feature type="binding site" evidence="5">
    <location>
        <position position="225"/>
    </location>
    <ligand>
        <name>dimethylallyl diphosphate</name>
        <dbReference type="ChEBI" id="CHEBI:57623"/>
    </ligand>
</feature>
<dbReference type="RefSeq" id="WP_237980289.1">
    <property type="nucleotide sequence ID" value="NZ_JAKNCT010000013.1"/>
</dbReference>
<comment type="catalytic activity">
    <reaction evidence="5">
        <text>dimethylallyl diphosphate + 2 oxidized [2Fe-2S]-[ferredoxin] + H2O = (2E)-4-hydroxy-3-methylbut-2-enyl diphosphate + 2 reduced [2Fe-2S]-[ferredoxin] + 2 H(+)</text>
        <dbReference type="Rhea" id="RHEA:24825"/>
        <dbReference type="Rhea" id="RHEA-COMP:10000"/>
        <dbReference type="Rhea" id="RHEA-COMP:10001"/>
        <dbReference type="ChEBI" id="CHEBI:15377"/>
        <dbReference type="ChEBI" id="CHEBI:15378"/>
        <dbReference type="ChEBI" id="CHEBI:33737"/>
        <dbReference type="ChEBI" id="CHEBI:33738"/>
        <dbReference type="ChEBI" id="CHEBI:57623"/>
        <dbReference type="ChEBI" id="CHEBI:128753"/>
        <dbReference type="EC" id="1.17.7.4"/>
    </reaction>
</comment>
<dbReference type="NCBIfam" id="NF002188">
    <property type="entry name" value="PRK01045.1-2"/>
    <property type="match status" value="1"/>
</dbReference>
<evidence type="ECO:0000256" key="5">
    <source>
        <dbReference type="HAMAP-Rule" id="MF_00191"/>
    </source>
</evidence>
<dbReference type="HAMAP" id="MF_00191">
    <property type="entry name" value="IspH"/>
    <property type="match status" value="1"/>
</dbReference>
<reference evidence="6 7" key="1">
    <citation type="submission" date="2022-02" db="EMBL/GenBank/DDBJ databases">
        <title>Mesosutterella porci, a novel member of the family Sutterellaceae from pig feces.</title>
        <authorList>
            <person name="Wylensek D."/>
            <person name="Clavel T."/>
        </authorList>
    </citation>
    <scope>NUCLEOTIDE SEQUENCE [LARGE SCALE GENOMIC DNA]</scope>
    <source>
        <strain evidence="7">oilRF-744-wt-GAM-9</strain>
    </source>
</reference>